<dbReference type="GO" id="GO:0016787">
    <property type="term" value="F:hydrolase activity"/>
    <property type="evidence" value="ECO:0007669"/>
    <property type="project" value="UniProtKB-KW"/>
</dbReference>
<dbReference type="PROSITE" id="PS00893">
    <property type="entry name" value="NUDIX_BOX"/>
    <property type="match status" value="1"/>
</dbReference>
<reference evidence="3" key="1">
    <citation type="submission" date="2020-04" db="EMBL/GenBank/DDBJ databases">
        <title>Deep metagenomics examines the oral microbiome during advanced dental caries in children, revealing novel taxa and co-occurrences with host molecules.</title>
        <authorList>
            <person name="Baker J.L."/>
            <person name="Morton J.T."/>
            <person name="Dinis M."/>
            <person name="Alvarez R."/>
            <person name="Tran N.C."/>
            <person name="Knight R."/>
            <person name="Edlund A."/>
        </authorList>
    </citation>
    <scope>NUCLEOTIDE SEQUENCE</scope>
    <source>
        <strain evidence="3">JCVI_34_bin.1</strain>
    </source>
</reference>
<accession>A0A929WY18</accession>
<dbReference type="Pfam" id="PF00293">
    <property type="entry name" value="NUDIX"/>
    <property type="match status" value="1"/>
</dbReference>
<dbReference type="PANTHER" id="PTHR43736">
    <property type="entry name" value="ADP-RIBOSE PYROPHOSPHATASE"/>
    <property type="match status" value="1"/>
</dbReference>
<proteinExistence type="predicted"/>
<name>A0A929WY18_9BACT</name>
<dbReference type="Proteomes" id="UP000704068">
    <property type="component" value="Unassembled WGS sequence"/>
</dbReference>
<dbReference type="InterPro" id="IPR015797">
    <property type="entry name" value="NUDIX_hydrolase-like_dom_sf"/>
</dbReference>
<dbReference type="Gene3D" id="3.90.79.10">
    <property type="entry name" value="Nucleoside Triphosphate Pyrophosphohydrolase"/>
    <property type="match status" value="1"/>
</dbReference>
<dbReference type="RefSeq" id="WP_303764512.1">
    <property type="nucleotide sequence ID" value="NZ_JABZGR010000027.1"/>
</dbReference>
<evidence type="ECO:0000313" key="4">
    <source>
        <dbReference type="Proteomes" id="UP000704068"/>
    </source>
</evidence>
<feature type="domain" description="Nudix hydrolase" evidence="2">
    <location>
        <begin position="41"/>
        <end position="174"/>
    </location>
</feature>
<dbReference type="EMBL" id="JABZGR010000027">
    <property type="protein sequence ID" value="MBF0970870.1"/>
    <property type="molecule type" value="Genomic_DNA"/>
</dbReference>
<dbReference type="PANTHER" id="PTHR43736:SF1">
    <property type="entry name" value="DIHYDRONEOPTERIN TRIPHOSPHATE DIPHOSPHATASE"/>
    <property type="match status" value="1"/>
</dbReference>
<comment type="caution">
    <text evidence="3">The sequence shown here is derived from an EMBL/GenBank/DDBJ whole genome shotgun (WGS) entry which is preliminary data.</text>
</comment>
<dbReference type="InterPro" id="IPR020084">
    <property type="entry name" value="NUDIX_hydrolase_CS"/>
</dbReference>
<dbReference type="AlphaFoldDB" id="A0A929WY18"/>
<dbReference type="PROSITE" id="PS51462">
    <property type="entry name" value="NUDIX"/>
    <property type="match status" value="1"/>
</dbReference>
<keyword evidence="1" id="KW-0378">Hydrolase</keyword>
<sequence>MRKDHPLARFSHCPCCGSPQFEVHDERAKRCADCGFTYYANAACATAAIILNEREELLAVRRALPPAVGTLDLPGGFVNPGETAEAGIQREVREETGGECLKVDYLFSLPNMYEFSNFIVHTTDLFFRCTLRDVARLSPADDAAELLWVPVCAVCPADFGLPSIREGVNKWLKMYHSNQ</sequence>
<dbReference type="SUPFAM" id="SSF55811">
    <property type="entry name" value="Nudix"/>
    <property type="match status" value="1"/>
</dbReference>
<evidence type="ECO:0000259" key="2">
    <source>
        <dbReference type="PROSITE" id="PS51462"/>
    </source>
</evidence>
<dbReference type="CDD" id="cd04681">
    <property type="entry name" value="NUDIX_Hydrolase"/>
    <property type="match status" value="1"/>
</dbReference>
<organism evidence="3 4">
    <name type="scientific">Alloprevotella tannerae</name>
    <dbReference type="NCBI Taxonomy" id="76122"/>
    <lineage>
        <taxon>Bacteria</taxon>
        <taxon>Pseudomonadati</taxon>
        <taxon>Bacteroidota</taxon>
        <taxon>Bacteroidia</taxon>
        <taxon>Bacteroidales</taxon>
        <taxon>Prevotellaceae</taxon>
        <taxon>Alloprevotella</taxon>
    </lineage>
</organism>
<protein>
    <submittedName>
        <fullName evidence="3">NUDIX domain-containing protein</fullName>
    </submittedName>
</protein>
<dbReference type="InterPro" id="IPR000086">
    <property type="entry name" value="NUDIX_hydrolase_dom"/>
</dbReference>
<evidence type="ECO:0000256" key="1">
    <source>
        <dbReference type="ARBA" id="ARBA00022801"/>
    </source>
</evidence>
<evidence type="ECO:0000313" key="3">
    <source>
        <dbReference type="EMBL" id="MBF0970870.1"/>
    </source>
</evidence>
<gene>
    <name evidence="3" type="ORF">HXK21_07515</name>
</gene>